<feature type="domain" description="Response regulatory" evidence="4">
    <location>
        <begin position="4"/>
        <end position="118"/>
    </location>
</feature>
<dbReference type="Pfam" id="PF04397">
    <property type="entry name" value="LytTR"/>
    <property type="match status" value="1"/>
</dbReference>
<keyword evidence="2" id="KW-0238">DNA-binding</keyword>
<keyword evidence="1" id="KW-0902">Two-component regulatory system</keyword>
<reference evidence="7" key="1">
    <citation type="journal article" date="2019" name="Int. J. Syst. Evol. Microbiol.">
        <title>The Global Catalogue of Microorganisms (GCM) 10K type strain sequencing project: providing services to taxonomists for standard genome sequencing and annotation.</title>
        <authorList>
            <consortium name="The Broad Institute Genomics Platform"/>
            <consortium name="The Broad Institute Genome Sequencing Center for Infectious Disease"/>
            <person name="Wu L."/>
            <person name="Ma J."/>
        </authorList>
    </citation>
    <scope>NUCLEOTIDE SEQUENCE [LARGE SCALE GENOMIC DNA]</scope>
    <source>
        <strain evidence="7">KCTC 42424</strain>
    </source>
</reference>
<dbReference type="InterPro" id="IPR039420">
    <property type="entry name" value="WalR-like"/>
</dbReference>
<evidence type="ECO:0000259" key="4">
    <source>
        <dbReference type="PROSITE" id="PS50110"/>
    </source>
</evidence>
<gene>
    <name evidence="6" type="ORF">ACFOMG_04090</name>
</gene>
<proteinExistence type="predicted"/>
<dbReference type="PANTHER" id="PTHR48111:SF3">
    <property type="entry name" value="TRANSCRIPTIONAL REGULATORY PROTEIN BTSR"/>
    <property type="match status" value="1"/>
</dbReference>
<evidence type="ECO:0000256" key="2">
    <source>
        <dbReference type="ARBA" id="ARBA00023125"/>
    </source>
</evidence>
<evidence type="ECO:0000256" key="1">
    <source>
        <dbReference type="ARBA" id="ARBA00023012"/>
    </source>
</evidence>
<keyword evidence="3" id="KW-0597">Phosphoprotein</keyword>
<dbReference type="RefSeq" id="WP_376864947.1">
    <property type="nucleotide sequence ID" value="NZ_JBHRYB010000003.1"/>
</dbReference>
<evidence type="ECO:0000259" key="5">
    <source>
        <dbReference type="PROSITE" id="PS50930"/>
    </source>
</evidence>
<feature type="modified residue" description="4-aspartylphosphate" evidence="3">
    <location>
        <position position="55"/>
    </location>
</feature>
<evidence type="ECO:0000313" key="7">
    <source>
        <dbReference type="Proteomes" id="UP001595722"/>
    </source>
</evidence>
<dbReference type="PANTHER" id="PTHR48111">
    <property type="entry name" value="REGULATOR OF RPOS"/>
    <property type="match status" value="1"/>
</dbReference>
<dbReference type="InterPro" id="IPR007492">
    <property type="entry name" value="LytTR_DNA-bd_dom"/>
</dbReference>
<feature type="domain" description="HTH LytTR-type" evidence="5">
    <location>
        <begin position="138"/>
        <end position="242"/>
    </location>
</feature>
<evidence type="ECO:0000256" key="3">
    <source>
        <dbReference type="PROSITE-ProRule" id="PRU00169"/>
    </source>
</evidence>
<accession>A0ABV7VRZ5</accession>
<comment type="caution">
    <text evidence="6">The sequence shown here is derived from an EMBL/GenBank/DDBJ whole genome shotgun (WGS) entry which is preliminary data.</text>
</comment>
<organism evidence="6 7">
    <name type="scientific">Bacterioplanoides pacificum</name>
    <dbReference type="NCBI Taxonomy" id="1171596"/>
    <lineage>
        <taxon>Bacteria</taxon>
        <taxon>Pseudomonadati</taxon>
        <taxon>Pseudomonadota</taxon>
        <taxon>Gammaproteobacteria</taxon>
        <taxon>Oceanospirillales</taxon>
        <taxon>Oceanospirillaceae</taxon>
        <taxon>Bacterioplanoides</taxon>
    </lineage>
</organism>
<dbReference type="Gene3D" id="3.40.50.2300">
    <property type="match status" value="1"/>
</dbReference>
<dbReference type="SUPFAM" id="SSF52172">
    <property type="entry name" value="CheY-like"/>
    <property type="match status" value="1"/>
</dbReference>
<dbReference type="InterPro" id="IPR011006">
    <property type="entry name" value="CheY-like_superfamily"/>
</dbReference>
<keyword evidence="7" id="KW-1185">Reference proteome</keyword>
<dbReference type="Pfam" id="PF00072">
    <property type="entry name" value="Response_reg"/>
    <property type="match status" value="1"/>
</dbReference>
<sequence length="243" mass="27377">MSYRVLLVDDEPLARERLKRLLDEHSNFDWVAEAGDGQAALSWLQQHHCDLVLLDIQMPGKTGLEVARDIQALEQPPLVVFCTAYDEHALQAFRVNAIDYLMKPIAKDDLSRALQRASEWLDQNPQPLAATAGARTHISARTHNGMQLIPLAEVLYFLADQKYVNVCHISGETLIDDSLKQLEDEFGDKFLRVHRSALVSRARIDRLEAQEKGGHLLYLKGLTDGIAVSRRHLPAVRKAMKAL</sequence>
<dbReference type="InterPro" id="IPR001789">
    <property type="entry name" value="Sig_transdc_resp-reg_receiver"/>
</dbReference>
<dbReference type="PROSITE" id="PS50110">
    <property type="entry name" value="RESPONSE_REGULATORY"/>
    <property type="match status" value="1"/>
</dbReference>
<protein>
    <submittedName>
        <fullName evidence="6">LytR/AlgR family response regulator transcription factor</fullName>
    </submittedName>
</protein>
<dbReference type="PROSITE" id="PS50930">
    <property type="entry name" value="HTH_LYTTR"/>
    <property type="match status" value="1"/>
</dbReference>
<dbReference type="Gene3D" id="2.40.50.1020">
    <property type="entry name" value="LytTr DNA-binding domain"/>
    <property type="match status" value="1"/>
</dbReference>
<dbReference type="SMART" id="SM00850">
    <property type="entry name" value="LytTR"/>
    <property type="match status" value="1"/>
</dbReference>
<evidence type="ECO:0000313" key="6">
    <source>
        <dbReference type="EMBL" id="MFC3679291.1"/>
    </source>
</evidence>
<dbReference type="EMBL" id="JBHRYB010000003">
    <property type="protein sequence ID" value="MFC3679291.1"/>
    <property type="molecule type" value="Genomic_DNA"/>
</dbReference>
<dbReference type="SMART" id="SM00448">
    <property type="entry name" value="REC"/>
    <property type="match status" value="1"/>
</dbReference>
<dbReference type="Proteomes" id="UP001595722">
    <property type="component" value="Unassembled WGS sequence"/>
</dbReference>
<name>A0ABV7VRZ5_9GAMM</name>